<name>A0A076PQ56_COMTE</name>
<sequence length="360" mass="38178">MSSYDSTTALTSSPLSRRQALQRGLQAGSALAALSLGGNAALAQSNSTPLRVAIIGDGRTGVWATLRSLPESQLHSAIGSAITFQPGFTASLPVMEAIKAGSVDFSFATATALVNAIAAKVPMIPLAAYALPADEVDFLVRAESSIRSAADLKGKRIAHQNGTTGTYSLIKYLETAGLRLKDVEAVSLSGVDAYTALAQGSIDGWIHWQHAAAIAKARLGNKVRLLPNVRTYDWAFYVASEKALQSNPQAVFNVVRLIKQTQARINASPDATAKLWAAQGGFRPGSLEEKVFVELIRDKRLSDSTADLLAPLSRQAATETQEMADSFQQLGVLPQRTDVVGFLQSSKVGDVAQKIRSALS</sequence>
<feature type="domain" description="SsuA/THI5-like" evidence="1">
    <location>
        <begin position="94"/>
        <end position="271"/>
    </location>
</feature>
<dbReference type="Pfam" id="PF09084">
    <property type="entry name" value="NMT1"/>
    <property type="match status" value="1"/>
</dbReference>
<evidence type="ECO:0000259" key="1">
    <source>
        <dbReference type="Pfam" id="PF09084"/>
    </source>
</evidence>
<reference evidence="2 3" key="1">
    <citation type="journal article" date="2014" name="Genome Announc.">
        <title>Complete Genome Sequence of Polychlorinated Biphenyl Degrader Comamonas testosteroni TK102 (NBRC 109938).</title>
        <authorList>
            <person name="Fukuda K."/>
            <person name="Hosoyama A."/>
            <person name="Tsuchikane K."/>
            <person name="Ohji S."/>
            <person name="Yamazoe A."/>
            <person name="Fujita N."/>
            <person name="Shintani M."/>
            <person name="Kimbara K."/>
        </authorList>
    </citation>
    <scope>NUCLEOTIDE SEQUENCE [LARGE SCALE GENOMIC DNA]</scope>
    <source>
        <strain evidence="2">TK102</strain>
    </source>
</reference>
<dbReference type="PANTHER" id="PTHR30024">
    <property type="entry name" value="ALIPHATIC SULFONATES-BINDING PROTEIN-RELATED"/>
    <property type="match status" value="1"/>
</dbReference>
<dbReference type="Gene3D" id="3.40.190.10">
    <property type="entry name" value="Periplasmic binding protein-like II"/>
    <property type="match status" value="2"/>
</dbReference>
<dbReference type="PROSITE" id="PS51318">
    <property type="entry name" value="TAT"/>
    <property type="match status" value="1"/>
</dbReference>
<accession>A0A076PQ56</accession>
<dbReference type="SUPFAM" id="SSF53850">
    <property type="entry name" value="Periplasmic binding protein-like II"/>
    <property type="match status" value="1"/>
</dbReference>
<dbReference type="InterPro" id="IPR015168">
    <property type="entry name" value="SsuA/THI5"/>
</dbReference>
<dbReference type="RefSeq" id="WP_003055336.1">
    <property type="nucleotide sequence ID" value="NZ_CP006704.1"/>
</dbReference>
<evidence type="ECO:0000313" key="2">
    <source>
        <dbReference type="EMBL" id="AIJ46861.1"/>
    </source>
</evidence>
<dbReference type="Proteomes" id="UP000028782">
    <property type="component" value="Chromosome"/>
</dbReference>
<dbReference type="EMBL" id="CP006704">
    <property type="protein sequence ID" value="AIJ46861.1"/>
    <property type="molecule type" value="Genomic_DNA"/>
</dbReference>
<organism evidence="2 3">
    <name type="scientific">Comamonas testosteroni TK102</name>
    <dbReference type="NCBI Taxonomy" id="1392005"/>
    <lineage>
        <taxon>Bacteria</taxon>
        <taxon>Pseudomonadati</taxon>
        <taxon>Pseudomonadota</taxon>
        <taxon>Betaproteobacteria</taxon>
        <taxon>Burkholderiales</taxon>
        <taxon>Comamonadaceae</taxon>
        <taxon>Comamonas</taxon>
    </lineage>
</organism>
<dbReference type="PANTHER" id="PTHR30024:SF48">
    <property type="entry name" value="ABC TRANSPORTER SUBSTRATE-BINDING PROTEIN"/>
    <property type="match status" value="1"/>
</dbReference>
<dbReference type="HOGENOM" id="CLU_028871_2_0_4"/>
<evidence type="ECO:0000313" key="3">
    <source>
        <dbReference type="Proteomes" id="UP000028782"/>
    </source>
</evidence>
<dbReference type="KEGG" id="ctes:O987_13725"/>
<gene>
    <name evidence="2" type="ORF">O987_13725</name>
</gene>
<dbReference type="InterPro" id="IPR006311">
    <property type="entry name" value="TAT_signal"/>
</dbReference>
<dbReference type="AlphaFoldDB" id="A0A076PQ56"/>
<proteinExistence type="predicted"/>
<dbReference type="CDD" id="cd01008">
    <property type="entry name" value="PBP2_NrtA_SsuA_CpmA_like"/>
    <property type="match status" value="1"/>
</dbReference>
<protein>
    <submittedName>
        <fullName evidence="2">ABC transporter substrate-binding protein</fullName>
    </submittedName>
</protein>